<evidence type="ECO:0000313" key="1">
    <source>
        <dbReference type="EMBL" id="MBK0382042.1"/>
    </source>
</evidence>
<gene>
    <name evidence="1" type="ORF">I5M32_03640</name>
</gene>
<reference evidence="1 2" key="1">
    <citation type="submission" date="2020-12" db="EMBL/GenBank/DDBJ databases">
        <title>Bacterial novel species Pedobacter sp. SD-b isolated from soil.</title>
        <authorList>
            <person name="Jung H.-Y."/>
        </authorList>
    </citation>
    <scope>NUCLEOTIDE SEQUENCE [LARGE SCALE GENOMIC DNA]</scope>
    <source>
        <strain evidence="1 2">SD-b</strain>
    </source>
</reference>
<proteinExistence type="predicted"/>
<dbReference type="EMBL" id="JAEHFY010000004">
    <property type="protein sequence ID" value="MBK0382042.1"/>
    <property type="molecule type" value="Genomic_DNA"/>
</dbReference>
<comment type="caution">
    <text evidence="1">The sequence shown here is derived from an EMBL/GenBank/DDBJ whole genome shotgun (WGS) entry which is preliminary data.</text>
</comment>
<dbReference type="RefSeq" id="WP_200584821.1">
    <property type="nucleotide sequence ID" value="NZ_JAEHFY010000004.1"/>
</dbReference>
<accession>A0ABS1BGP5</accession>
<evidence type="ECO:0000313" key="2">
    <source>
        <dbReference type="Proteomes" id="UP000660024"/>
    </source>
</evidence>
<dbReference type="NCBIfam" id="TIGR04255">
    <property type="entry name" value="sporadTIGR04255"/>
    <property type="match status" value="1"/>
</dbReference>
<organism evidence="1 2">
    <name type="scientific">Pedobacter segetis</name>
    <dbReference type="NCBI Taxonomy" id="2793069"/>
    <lineage>
        <taxon>Bacteria</taxon>
        <taxon>Pseudomonadati</taxon>
        <taxon>Bacteroidota</taxon>
        <taxon>Sphingobacteriia</taxon>
        <taxon>Sphingobacteriales</taxon>
        <taxon>Sphingobacteriaceae</taxon>
        <taxon>Pedobacter</taxon>
    </lineage>
</organism>
<keyword evidence="2" id="KW-1185">Reference proteome</keyword>
<sequence>MLVPISSNHSISRVIANFILAQSFVKPKFIYDKLITNDELTSYQKKGLTSAKTINIQNNSLNISPDSVNGFLFEEFDEVGKSLNVLKIENTNNNKAVITFENKKYPNWTNYRNRFISDIIALSKTFDVYIEAIGLTYVDEFVWKSTNKIDVNSVFNESSDLINKKFLSSYNGTLISVSQSESVDEFNFLEEKTEIIFNNELKRIIVNHTYALKLREIAILSKENSKDFEEYFNRAHKANKDILSDIFTNEVKDLIKLK</sequence>
<dbReference type="Proteomes" id="UP000660024">
    <property type="component" value="Unassembled WGS sequence"/>
</dbReference>
<dbReference type="InterPro" id="IPR026349">
    <property type="entry name" value="CHP04255"/>
</dbReference>
<protein>
    <submittedName>
        <fullName evidence="1">TIGR04255 family protein</fullName>
    </submittedName>
</protein>
<name>A0ABS1BGP5_9SPHI</name>